<proteinExistence type="predicted"/>
<feature type="region of interest" description="Disordered" evidence="1">
    <location>
        <begin position="1"/>
        <end position="29"/>
    </location>
</feature>
<gene>
    <name evidence="2" type="ORF">CIPAW_09G154300</name>
</gene>
<evidence type="ECO:0000313" key="2">
    <source>
        <dbReference type="EMBL" id="KAG6642645.1"/>
    </source>
</evidence>
<dbReference type="Proteomes" id="UP000811609">
    <property type="component" value="Chromosome 9"/>
</dbReference>
<evidence type="ECO:0000256" key="1">
    <source>
        <dbReference type="SAM" id="MobiDB-lite"/>
    </source>
</evidence>
<dbReference type="AlphaFoldDB" id="A0A8T1PIC1"/>
<accession>A0A8T1PIC1</accession>
<keyword evidence="3" id="KW-1185">Reference proteome</keyword>
<reference evidence="2" key="1">
    <citation type="submission" date="2020-12" db="EMBL/GenBank/DDBJ databases">
        <title>WGS assembly of Carya illinoinensis cv. Pawnee.</title>
        <authorList>
            <person name="Platts A."/>
            <person name="Shu S."/>
            <person name="Wright S."/>
            <person name="Barry K."/>
            <person name="Edger P."/>
            <person name="Pires J.C."/>
            <person name="Schmutz J."/>
        </authorList>
    </citation>
    <scope>NUCLEOTIDE SEQUENCE</scope>
    <source>
        <tissue evidence="2">Leaf</tissue>
    </source>
</reference>
<sequence length="108" mass="11863">MNQNEVPGVQEPSHGMVRGDNRSISRPDRDASVCLGEDEVSMTVDGKDTGDAIERIDSVSDPNNRLYWNFVIPNPDVATAGIGRPAEKSKCKRFSVGDEDVTVFKRLV</sequence>
<dbReference type="EMBL" id="CM031817">
    <property type="protein sequence ID" value="KAG6642645.1"/>
    <property type="molecule type" value="Genomic_DNA"/>
</dbReference>
<protein>
    <submittedName>
        <fullName evidence="2">Uncharacterized protein</fullName>
    </submittedName>
</protein>
<feature type="compositionally biased region" description="Basic and acidic residues" evidence="1">
    <location>
        <begin position="17"/>
        <end position="29"/>
    </location>
</feature>
<name>A0A8T1PIC1_CARIL</name>
<evidence type="ECO:0000313" key="3">
    <source>
        <dbReference type="Proteomes" id="UP000811609"/>
    </source>
</evidence>
<organism evidence="2 3">
    <name type="scientific">Carya illinoinensis</name>
    <name type="common">Pecan</name>
    <dbReference type="NCBI Taxonomy" id="32201"/>
    <lineage>
        <taxon>Eukaryota</taxon>
        <taxon>Viridiplantae</taxon>
        <taxon>Streptophyta</taxon>
        <taxon>Embryophyta</taxon>
        <taxon>Tracheophyta</taxon>
        <taxon>Spermatophyta</taxon>
        <taxon>Magnoliopsida</taxon>
        <taxon>eudicotyledons</taxon>
        <taxon>Gunneridae</taxon>
        <taxon>Pentapetalae</taxon>
        <taxon>rosids</taxon>
        <taxon>fabids</taxon>
        <taxon>Fagales</taxon>
        <taxon>Juglandaceae</taxon>
        <taxon>Carya</taxon>
    </lineage>
</organism>
<comment type="caution">
    <text evidence="2">The sequence shown here is derived from an EMBL/GenBank/DDBJ whole genome shotgun (WGS) entry which is preliminary data.</text>
</comment>